<evidence type="ECO:0000256" key="2">
    <source>
        <dbReference type="ARBA" id="ARBA00022679"/>
    </source>
</evidence>
<protein>
    <recommendedName>
        <fullName evidence="7">PROP1-like PPR domain-containing protein</fullName>
    </recommendedName>
</protein>
<dbReference type="InterPro" id="IPR005522">
    <property type="entry name" value="IPK"/>
</dbReference>
<evidence type="ECO:0000313" key="8">
    <source>
        <dbReference type="EMBL" id="CAE8625747.1"/>
    </source>
</evidence>
<dbReference type="InterPro" id="IPR033443">
    <property type="entry name" value="PROP1-like_PPR_dom"/>
</dbReference>
<gene>
    <name evidence="8" type="ORF">PGLA1383_LOCUS42727</name>
</gene>
<dbReference type="AlphaFoldDB" id="A0A813GKX7"/>
<name>A0A813GKX7_POLGL</name>
<keyword evidence="3" id="KW-0677">Repeat</keyword>
<evidence type="ECO:0000256" key="3">
    <source>
        <dbReference type="ARBA" id="ARBA00022737"/>
    </source>
</evidence>
<reference evidence="8" key="1">
    <citation type="submission" date="2021-02" db="EMBL/GenBank/DDBJ databases">
        <authorList>
            <person name="Dougan E. K."/>
            <person name="Rhodes N."/>
            <person name="Thang M."/>
            <person name="Chan C."/>
        </authorList>
    </citation>
    <scope>NUCLEOTIDE SEQUENCE</scope>
</reference>
<feature type="repeat" description="PPR" evidence="5">
    <location>
        <begin position="211"/>
        <end position="245"/>
    </location>
</feature>
<dbReference type="Gene3D" id="3.30.470.160">
    <property type="entry name" value="Inositol polyphosphate kinase"/>
    <property type="match status" value="1"/>
</dbReference>
<dbReference type="OrthoDB" id="185373at2759"/>
<dbReference type="Gene3D" id="1.25.40.10">
    <property type="entry name" value="Tetratricopeptide repeat domain"/>
    <property type="match status" value="4"/>
</dbReference>
<dbReference type="Pfam" id="PF03770">
    <property type="entry name" value="IPK"/>
    <property type="match status" value="1"/>
</dbReference>
<dbReference type="Proteomes" id="UP000654075">
    <property type="component" value="Unassembled WGS sequence"/>
</dbReference>
<dbReference type="EMBL" id="CAJNNV010028776">
    <property type="protein sequence ID" value="CAE8625747.1"/>
    <property type="molecule type" value="Genomic_DNA"/>
</dbReference>
<evidence type="ECO:0000256" key="5">
    <source>
        <dbReference type="PROSITE-ProRule" id="PRU00708"/>
    </source>
</evidence>
<feature type="domain" description="PROP1-like PPR" evidence="7">
    <location>
        <begin position="356"/>
        <end position="478"/>
    </location>
</feature>
<feature type="repeat" description="PPR" evidence="5">
    <location>
        <begin position="246"/>
        <end position="280"/>
    </location>
</feature>
<dbReference type="InterPro" id="IPR002885">
    <property type="entry name" value="PPR_rpt"/>
</dbReference>
<evidence type="ECO:0000259" key="7">
    <source>
        <dbReference type="Pfam" id="PF17177"/>
    </source>
</evidence>
<dbReference type="SUPFAM" id="SSF56104">
    <property type="entry name" value="SAICAR synthase-like"/>
    <property type="match status" value="1"/>
</dbReference>
<feature type="region of interest" description="Disordered" evidence="6">
    <location>
        <begin position="695"/>
        <end position="726"/>
    </location>
</feature>
<keyword evidence="2" id="KW-0808">Transferase</keyword>
<feature type="repeat" description="PPR" evidence="5">
    <location>
        <begin position="386"/>
        <end position="420"/>
    </location>
</feature>
<feature type="repeat" description="PPR" evidence="5">
    <location>
        <begin position="176"/>
        <end position="210"/>
    </location>
</feature>
<organism evidence="8 9">
    <name type="scientific">Polarella glacialis</name>
    <name type="common">Dinoflagellate</name>
    <dbReference type="NCBI Taxonomy" id="89957"/>
    <lineage>
        <taxon>Eukaryota</taxon>
        <taxon>Sar</taxon>
        <taxon>Alveolata</taxon>
        <taxon>Dinophyceae</taxon>
        <taxon>Suessiales</taxon>
        <taxon>Suessiaceae</taxon>
        <taxon>Polarella</taxon>
    </lineage>
</organism>
<feature type="repeat" description="PPR" evidence="5">
    <location>
        <begin position="141"/>
        <end position="175"/>
    </location>
</feature>
<dbReference type="GO" id="GO:0016301">
    <property type="term" value="F:kinase activity"/>
    <property type="evidence" value="ECO:0007669"/>
    <property type="project" value="UniProtKB-KW"/>
</dbReference>
<feature type="repeat" description="PPR" evidence="5">
    <location>
        <begin position="316"/>
        <end position="350"/>
    </location>
</feature>
<dbReference type="InterPro" id="IPR011990">
    <property type="entry name" value="TPR-like_helical_dom_sf"/>
</dbReference>
<dbReference type="PANTHER" id="PTHR47942">
    <property type="entry name" value="TETRATRICOPEPTIDE REPEAT (TPR)-LIKE SUPERFAMILY PROTEIN-RELATED"/>
    <property type="match status" value="1"/>
</dbReference>
<dbReference type="Pfam" id="PF13041">
    <property type="entry name" value="PPR_2"/>
    <property type="match status" value="2"/>
</dbReference>
<dbReference type="GO" id="GO:0032958">
    <property type="term" value="P:inositol phosphate biosynthetic process"/>
    <property type="evidence" value="ECO:0007669"/>
    <property type="project" value="InterPro"/>
</dbReference>
<dbReference type="Pfam" id="PF01535">
    <property type="entry name" value="PPR"/>
    <property type="match status" value="1"/>
</dbReference>
<dbReference type="NCBIfam" id="TIGR00756">
    <property type="entry name" value="PPR"/>
    <property type="match status" value="4"/>
</dbReference>
<evidence type="ECO:0000313" key="9">
    <source>
        <dbReference type="Proteomes" id="UP000654075"/>
    </source>
</evidence>
<evidence type="ECO:0000256" key="6">
    <source>
        <dbReference type="SAM" id="MobiDB-lite"/>
    </source>
</evidence>
<evidence type="ECO:0000256" key="1">
    <source>
        <dbReference type="ARBA" id="ARBA00007374"/>
    </source>
</evidence>
<comment type="caution">
    <text evidence="8">The sequence shown here is derived from an EMBL/GenBank/DDBJ whole genome shotgun (WGS) entry which is preliminary data.</text>
</comment>
<dbReference type="SUPFAM" id="SSF48452">
    <property type="entry name" value="TPR-like"/>
    <property type="match status" value="1"/>
</dbReference>
<accession>A0A813GKX7</accession>
<feature type="repeat" description="PPR" evidence="5">
    <location>
        <begin position="421"/>
        <end position="455"/>
    </location>
</feature>
<evidence type="ECO:0000256" key="4">
    <source>
        <dbReference type="ARBA" id="ARBA00022777"/>
    </source>
</evidence>
<dbReference type="Pfam" id="PF17177">
    <property type="entry name" value="PPR_long"/>
    <property type="match status" value="1"/>
</dbReference>
<proteinExistence type="inferred from homology"/>
<keyword evidence="9" id="KW-1185">Reference proteome</keyword>
<dbReference type="PROSITE" id="PS51375">
    <property type="entry name" value="PPR"/>
    <property type="match status" value="7"/>
</dbReference>
<sequence length="726" mass="79015">MAKKRIASTVLMQSVFRLRAPVARASNLRLCVHVARPDWPGQLELLNERAEAGDVAGAEAIFAEIAASVPHRKKTMLYNTVLKACANQGAQARAAHWFRTMRGERVRVNDRTFGKLAEAGAKCGDPAAAQRWLRRLGAEADAAKLNMLIDACAQAGMPTEAAQWLEQMQLSRVQPDMVSYNSVIKAYSRVGQASTAELWLFKASQSQLHPTAVTFRSLIDAYAKLGKTEDAERCLRAMGVSQWAPDLVAHNSLINACAKASQPLLAVAHFERLAAQRLRPDVVTFTGLAESFARAGRPAEASDWLRQAATARLQLNAVPFNIVIAAWGRAGDLAAAEKLLKQMAVEGLVPTLEAFNSLMHSCALRGDVSGASAWLSQAAAARLEPDAVSYTCIINACAQARDPDGALSWFRQMLAAHVRPTEVTCGSLVHACARAGRAQDAVLWLRRFQAHRLSPGLIAYTSALAACRDSATAEGGADEVRKLAEGLLEELLAAGLRPDRPLLRVVAQVLGPERLGAPGLGEVPAAEKPRLDVERRLARARATDGVPRVPLALRGHSAERSWLPNALALRAAEKEDSDQLYVSFPRLQFFVPPDVSADDRILKGFVEKLQGMRSMVSGLGGWRFWSTSLLFLFDEQDLGAEPEVKMIDFAHCARVQSDTPDEEMLCSLWNIETFLQALMDAHPYEPWVVARLGKRPPEAHQDAEELEGAAQNEADSSPLAAYEAES</sequence>
<keyword evidence="4" id="KW-0418">Kinase</keyword>
<dbReference type="InterPro" id="IPR038286">
    <property type="entry name" value="IPK_sf"/>
</dbReference>
<dbReference type="OMA" id="IFLEMPE"/>
<comment type="similarity">
    <text evidence="1">Belongs to the inositol phosphokinase (IPK) family.</text>
</comment>
<dbReference type="InterPro" id="IPR051222">
    <property type="entry name" value="PPR/CCM1_RNA-binding"/>
</dbReference>
<dbReference type="PANTHER" id="PTHR47942:SF63">
    <property type="entry name" value="PENTATRICOPEPTIDE REPEAT-CONTAINING PROTEIN"/>
    <property type="match status" value="1"/>
</dbReference>